<protein>
    <submittedName>
        <fullName evidence="1">Uncharacterized protein</fullName>
    </submittedName>
</protein>
<name>A0A2K8KWA4_MARES</name>
<dbReference type="EMBL" id="CP018799">
    <property type="protein sequence ID" value="ATX79138.1"/>
    <property type="molecule type" value="Genomic_DNA"/>
</dbReference>
<dbReference type="OrthoDB" id="7065661at2"/>
<dbReference type="AlphaFoldDB" id="A0A2K8KWA4"/>
<keyword evidence="2" id="KW-1185">Reference proteome</keyword>
<organism evidence="1 2">
    <name type="scientific">Mariprofundus aestuarium</name>
    <dbReference type="NCBI Taxonomy" id="1921086"/>
    <lineage>
        <taxon>Bacteria</taxon>
        <taxon>Pseudomonadati</taxon>
        <taxon>Pseudomonadota</taxon>
        <taxon>Candidatius Mariprofundia</taxon>
        <taxon>Mariprofundales</taxon>
        <taxon>Mariprofundaceae</taxon>
        <taxon>Mariprofundus</taxon>
    </lineage>
</organism>
<accession>A0A2K8KWA4</accession>
<dbReference type="KEGG" id="maes:Ga0123461_0712"/>
<sequence length="66" mass="7190">MHLSDVKEVVETNSKEAVNMYLDAGWTLLDTASGKTPEYGESYIKYSLGWDKDGVPVVPEGVVGRG</sequence>
<evidence type="ECO:0000313" key="1">
    <source>
        <dbReference type="EMBL" id="ATX79138.1"/>
    </source>
</evidence>
<evidence type="ECO:0000313" key="2">
    <source>
        <dbReference type="Proteomes" id="UP000231701"/>
    </source>
</evidence>
<proteinExistence type="predicted"/>
<gene>
    <name evidence="1" type="ORF">Ga0123461_0712</name>
</gene>
<dbReference type="Proteomes" id="UP000231701">
    <property type="component" value="Chromosome"/>
</dbReference>
<reference evidence="1 2" key="1">
    <citation type="submission" date="2016-12" db="EMBL/GenBank/DDBJ databases">
        <title>Isolation and genomic insights into novel planktonic Zetaproteobacteria from stratified waters of the Chesapeake Bay.</title>
        <authorList>
            <person name="McAllister S.M."/>
            <person name="Kato S."/>
            <person name="Chan C.S."/>
            <person name="Chiu B.K."/>
            <person name="Field E.K."/>
        </authorList>
    </citation>
    <scope>NUCLEOTIDE SEQUENCE [LARGE SCALE GENOMIC DNA]</scope>
    <source>
        <strain evidence="1 2">CP-5</strain>
    </source>
</reference>
<dbReference type="RefSeq" id="WP_100277067.1">
    <property type="nucleotide sequence ID" value="NZ_CP018799.1"/>
</dbReference>